<dbReference type="Pfam" id="PF09826">
    <property type="entry name" value="Beta_propel"/>
    <property type="match status" value="1"/>
</dbReference>
<name>A0A7S4AYF7_9STRA</name>
<protein>
    <submittedName>
        <fullName evidence="3">Uncharacterized protein</fullName>
    </submittedName>
</protein>
<accession>A0A7S4AYF7</accession>
<evidence type="ECO:0000256" key="2">
    <source>
        <dbReference type="SAM" id="Phobius"/>
    </source>
</evidence>
<evidence type="ECO:0000256" key="1">
    <source>
        <dbReference type="SAM" id="MobiDB-lite"/>
    </source>
</evidence>
<feature type="region of interest" description="Disordered" evidence="1">
    <location>
        <begin position="1"/>
        <end position="31"/>
    </location>
</feature>
<dbReference type="InterPro" id="IPR019198">
    <property type="entry name" value="Beta_propeller_containing"/>
</dbReference>
<keyword evidence="2" id="KW-1133">Transmembrane helix</keyword>
<keyword evidence="2" id="KW-0472">Membrane</keyword>
<keyword evidence="2" id="KW-0812">Transmembrane</keyword>
<gene>
    <name evidence="3" type="ORF">PAUS00366_LOCUS22873</name>
</gene>
<sequence length="817" mass="91400">MTTIAIPAGDYTKEGEEEAGPTPVQVEADKASADTEIKSTRCQRVLIGLLIAGVVVIAIIGAVAAIVPEMRRRKRVSSKSNNVNGTASITENPFVVNASLFSTNNTEAYISIEEVERDMIELTKALCNGIILNQVNDIYVYDDMPVDMFMMESDNIAPSAADSSKSDSDSAFADTTDFGTYQHEAGVVQNDLVKSNGDHVFATSSNRILVWDLEGNLKEKISIQSNVESDWDDDWAPVPNIQALLMNPEGTKLVAILSDQNYNYYSYDFRPIVDGYGETRVIVYAIDGSSLTEISESKINGSFTDSYMVGNNVHVVTKMTLDIWSHLTEPLQRWYIDANSRLTDEEFVVKATDVAETIMPIFVEKLMDFVVEGEDILLSRFTGIPGSTDDYTALNQVTSFDINMFDNDNDLAIASSKSLVFRPGNTGFVYATDGWIWVSDQTRIHDLFSNEYLEQTMLLGFRLDGASSTFAAVGTVPGSLLNQFAIDFVEDRDNAKSYIRVATTQTFGRRRWWNGRPILPVVDTWENVEATQEETESRTKNQVVIFEVPKVEGNDNKISELVELGSVEVGKKDEIITAIRFFDNLSYVVTFERTDPFYVLDLSNPKDPEVLGELMVPGFSEFMHPITEDNSMLITVGKDADENGRTTGFQISVFNSTVPTEPLLVDRLVLKNNRESWSGSSASWDERAFRYIQVGELGRLIIPVDIYFNGWDKLGNPIGEDFLGFMVFGVDLTETENMLTHEIEINHHQAKSKRDDATQCFCGYHYTYLPERSMVFDGKLMTMKEEKVISTNLATGETIWNLTFPEEVDDSCCNFSV</sequence>
<dbReference type="SUPFAM" id="SSF75011">
    <property type="entry name" value="3-carboxy-cis,cis-mucoante lactonizing enzyme"/>
    <property type="match status" value="1"/>
</dbReference>
<feature type="transmembrane region" description="Helical" evidence="2">
    <location>
        <begin position="45"/>
        <end position="67"/>
    </location>
</feature>
<proteinExistence type="predicted"/>
<organism evidence="3">
    <name type="scientific">Pseudo-nitzschia australis</name>
    <dbReference type="NCBI Taxonomy" id="44445"/>
    <lineage>
        <taxon>Eukaryota</taxon>
        <taxon>Sar</taxon>
        <taxon>Stramenopiles</taxon>
        <taxon>Ochrophyta</taxon>
        <taxon>Bacillariophyta</taxon>
        <taxon>Bacillariophyceae</taxon>
        <taxon>Bacillariophycidae</taxon>
        <taxon>Bacillariales</taxon>
        <taxon>Bacillariaceae</taxon>
        <taxon>Pseudo-nitzschia</taxon>
    </lineage>
</organism>
<dbReference type="EMBL" id="HBIX01034993">
    <property type="protein sequence ID" value="CAE0730087.1"/>
    <property type="molecule type" value="Transcribed_RNA"/>
</dbReference>
<reference evidence="3" key="1">
    <citation type="submission" date="2021-01" db="EMBL/GenBank/DDBJ databases">
        <authorList>
            <person name="Corre E."/>
            <person name="Pelletier E."/>
            <person name="Niang G."/>
            <person name="Scheremetjew M."/>
            <person name="Finn R."/>
            <person name="Kale V."/>
            <person name="Holt S."/>
            <person name="Cochrane G."/>
            <person name="Meng A."/>
            <person name="Brown T."/>
            <person name="Cohen L."/>
        </authorList>
    </citation>
    <scope>NUCLEOTIDE SEQUENCE</scope>
    <source>
        <strain evidence="3">10249 10 AB</strain>
    </source>
</reference>
<dbReference type="AlphaFoldDB" id="A0A7S4AYF7"/>
<evidence type="ECO:0000313" key="3">
    <source>
        <dbReference type="EMBL" id="CAE0730087.1"/>
    </source>
</evidence>